<dbReference type="AlphaFoldDB" id="A0A8R2R1M6"/>
<dbReference type="KEGG" id="bmor:119629762"/>
<dbReference type="OMA" id="CNQSHEI"/>
<reference evidence="3" key="1">
    <citation type="journal article" date="2008" name="Insect Biochem. Mol. Biol.">
        <title>The genome of a lepidopteran model insect, the silkworm Bombyx mori.</title>
        <authorList>
            <consortium name="International Silkworm Genome Consortium"/>
        </authorList>
    </citation>
    <scope>NUCLEOTIDE SEQUENCE [LARGE SCALE GENOMIC DNA]</scope>
    <source>
        <strain evidence="3">p50T</strain>
    </source>
</reference>
<feature type="region of interest" description="Disordered" evidence="1">
    <location>
        <begin position="1"/>
        <end position="52"/>
    </location>
</feature>
<accession>A0A8R2R1M6</accession>
<evidence type="ECO:0000313" key="3">
    <source>
        <dbReference type="Proteomes" id="UP000005204"/>
    </source>
</evidence>
<keyword evidence="3" id="KW-1185">Reference proteome</keyword>
<evidence type="ECO:0000313" key="2">
    <source>
        <dbReference type="EnsemblMetazoa" id="XP_037872738.1"/>
    </source>
</evidence>
<evidence type="ECO:0000256" key="1">
    <source>
        <dbReference type="SAM" id="MobiDB-lite"/>
    </source>
</evidence>
<dbReference type="GeneID" id="119629762"/>
<feature type="compositionally biased region" description="Polar residues" evidence="1">
    <location>
        <begin position="1"/>
        <end position="35"/>
    </location>
</feature>
<dbReference type="EnsemblMetazoa" id="XM_038016810.1">
    <property type="protein sequence ID" value="XP_037872738.1"/>
    <property type="gene ID" value="LOC119629762"/>
</dbReference>
<dbReference type="Proteomes" id="UP000005204">
    <property type="component" value="Unassembled WGS sequence"/>
</dbReference>
<protein>
    <submittedName>
        <fullName evidence="2">Uncharacterized protein</fullName>
    </submittedName>
</protein>
<dbReference type="RefSeq" id="XP_037872738.1">
    <property type="nucleotide sequence ID" value="XM_038016810.2"/>
</dbReference>
<sequence>MLRSRSNVSADTSRSVPVCNQSHEIGNQLESNSPQYAEPKDSDSSSYERPASMTDLPIMVPIDQVTGAYVPYPQYSYYHDEGCKLNRLKRNNKKSKKSPKNNVYLAFMY</sequence>
<organism evidence="2 3">
    <name type="scientific">Bombyx mori</name>
    <name type="common">Silk moth</name>
    <dbReference type="NCBI Taxonomy" id="7091"/>
    <lineage>
        <taxon>Eukaryota</taxon>
        <taxon>Metazoa</taxon>
        <taxon>Ecdysozoa</taxon>
        <taxon>Arthropoda</taxon>
        <taxon>Hexapoda</taxon>
        <taxon>Insecta</taxon>
        <taxon>Pterygota</taxon>
        <taxon>Neoptera</taxon>
        <taxon>Endopterygota</taxon>
        <taxon>Lepidoptera</taxon>
        <taxon>Glossata</taxon>
        <taxon>Ditrysia</taxon>
        <taxon>Bombycoidea</taxon>
        <taxon>Bombycidae</taxon>
        <taxon>Bombycinae</taxon>
        <taxon>Bombyx</taxon>
    </lineage>
</organism>
<proteinExistence type="predicted"/>
<reference evidence="2" key="2">
    <citation type="submission" date="2022-06" db="UniProtKB">
        <authorList>
            <consortium name="EnsemblMetazoa"/>
        </authorList>
    </citation>
    <scope>IDENTIFICATION</scope>
    <source>
        <strain evidence="2">p50T (Dazao)</strain>
    </source>
</reference>
<name>A0A8R2R1M6_BOMMO</name>